<name>A0ACC2NFI9_9HYME</name>
<sequence length="1716" mass="195064">MGKNKAQRTKNNARPSNSSRSAEFLGATAPSFTGFTSSKDGGCIPILPGLSLANNIEISNVDPNFQIVLKKMGKKDATTKYKALLEFSDMCKAATTKDVEAVLPFWPRIYTVLCTDSDHRVREAVQIAHATVVQKVGKAVATHLKQLSGPWFISQYDMYPPAASAASNSFNTTFPGQKFVNAIVHCQNEILNYICDNILVMTPQSLTTAWSSSPEEMESKYQRIVSSSLQAYCLYLRTVGPADIEKTADCHRKLIVNSKFWKLAKSEITIKTAFFNVLTALIRHASDFVLEDKKKVLTTVMNSMDEMEPVVSTAIWECLLLAVYKIEDWHSVVSIEKLVLPKLWKVLKNGGQYCANVIYPSLLPLVSQLTKLENKTSILTDFFENMREGLTAKRLKLSRSETQAMVASFIECLKYVILVQNSDVDFCKSLLKTQLMSMIEWCLTDENVGSTMRSAFFSEIAKLLRHWCRPDTSSTVKNCYPLLLSEFWNELESTLERLLRVEDDLQQQESTRRAQLVGPISDLLDCLRRGNIGNRSSLTLERRNSRKVRFAGEMTLEEEIDRILVKEKKLTEESEEDMFLEQLEKFIARLAVGQLKKLGNMKGEDERVRRQRGLAEIVNLIKGHESLTLFEALASVAVGEKNSSSSLKTLYESQIQPYLAGVEPEIAVKLIGLVLNLLSFMDEPDDKHFVLTSLQNIEDSRVKKTVVQCALTKKYRQDDVVREWCGQTFVTNLLLSTAQEVAAALNCTESVESMFVHAFEPMPDGGLIVSFEVITGISSTLSSIVDKMTWDSEKRVERIASLLSRLLNFAWSHKFFDYSIVELLKATFRLQVRNILEKGSDCDSNVNNIVEYAWTRGLQELSEIVHPKVLTEYVSYFSDIIWKNIFLTDDVLKTGLVELAINFTNAIINTKKDCYDKLLTKFLTVSDIRIEMEDLSVISLCAEIFSGDLAVFKLTKKSQFFNVVFKFDLTDDIREDDSLKILKWATVCAKILNDLLPDLPDLPEIPDIILNLSYAATLIESYTRYYNFSKNSNDIQASRKILHDQMDTLKCSIPEKVHEDVIEKLSCLLFKYGGDYFRVLTFYCDFFSLVYDPKAIFKAESPPEIDHELIIQAIQILGNWESGKKALLTIDGDNDLYKVLLSRTKLDMNEFVESSQDVFQRILNRQQMDPLSLLLDCEIHEALWQDLILPLEIILLFTKWVVEVPKQISLPQWDLINLCLASWILSIKKSLDHHGDFKVRAMIVSVSKLYEAVQMRMNIQAKEPTAELPPSLLDEWKNVFAAELQNEIFNTWTILAETYNKTDTSIIPVIPLNYLGQAIGVFSESVLKSSSSASGNTDESKVMATLLELINSPVPSIQLAAHAALNHAVNTLVEFDEAMIQAEGFDLSSLNIHKFEDFLKTNQEIVNTLLADFRLCDTESCTILPHTEPYTYTFGYLFLWDIVLKMCAISKSDLRYHYAEILKDEYFPNLLNTIFRLIPSEALLDNYSKSAKLIELFTTAPPDDFHGQWTEGRLSHMACWLYTNSLRYLPVLVRQWWSSAESRVSNAVDKITTCYVSQFLCNEDLNNNRLPNVDNMQVKVHASAREVVALYEMDDTKLELNISLPSNHPLGTVTVEPGQHVGGSANWRNCHMQLSLFLTHQNGSIWDGLLLWKSNLDKRFAGVEECYICFSVFHISTYQIPQLSCQTCRKTFHKPCLYKWFSTSHKSTCPICRNVF</sequence>
<comment type="caution">
    <text evidence="1">The sequence shown here is derived from an EMBL/GenBank/DDBJ whole genome shotgun (WGS) entry which is preliminary data.</text>
</comment>
<evidence type="ECO:0000313" key="2">
    <source>
        <dbReference type="Proteomes" id="UP001239111"/>
    </source>
</evidence>
<accession>A0ACC2NFI9</accession>
<proteinExistence type="predicted"/>
<dbReference type="EMBL" id="CM056743">
    <property type="protein sequence ID" value="KAJ8669661.1"/>
    <property type="molecule type" value="Genomic_DNA"/>
</dbReference>
<protein>
    <submittedName>
        <fullName evidence="1">Uncharacterized protein</fullName>
    </submittedName>
</protein>
<gene>
    <name evidence="1" type="ORF">QAD02_000920</name>
</gene>
<dbReference type="Proteomes" id="UP001239111">
    <property type="component" value="Chromosome 3"/>
</dbReference>
<keyword evidence="2" id="KW-1185">Reference proteome</keyword>
<reference evidence="1" key="1">
    <citation type="submission" date="2023-04" db="EMBL/GenBank/DDBJ databases">
        <title>A chromosome-level genome assembly of the parasitoid wasp Eretmocerus hayati.</title>
        <authorList>
            <person name="Zhong Y."/>
            <person name="Liu S."/>
            <person name="Liu Y."/>
        </authorList>
    </citation>
    <scope>NUCLEOTIDE SEQUENCE</scope>
    <source>
        <strain evidence="1">ZJU_SS_LIU_2023</strain>
    </source>
</reference>
<evidence type="ECO:0000313" key="1">
    <source>
        <dbReference type="EMBL" id="KAJ8669661.1"/>
    </source>
</evidence>
<organism evidence="1 2">
    <name type="scientific">Eretmocerus hayati</name>
    <dbReference type="NCBI Taxonomy" id="131215"/>
    <lineage>
        <taxon>Eukaryota</taxon>
        <taxon>Metazoa</taxon>
        <taxon>Ecdysozoa</taxon>
        <taxon>Arthropoda</taxon>
        <taxon>Hexapoda</taxon>
        <taxon>Insecta</taxon>
        <taxon>Pterygota</taxon>
        <taxon>Neoptera</taxon>
        <taxon>Endopterygota</taxon>
        <taxon>Hymenoptera</taxon>
        <taxon>Apocrita</taxon>
        <taxon>Proctotrupomorpha</taxon>
        <taxon>Chalcidoidea</taxon>
        <taxon>Aphelinidae</taxon>
        <taxon>Aphelininae</taxon>
        <taxon>Eretmocerus</taxon>
    </lineage>
</organism>